<dbReference type="InterPro" id="IPR050131">
    <property type="entry name" value="Peptidase_S8_subtilisin-like"/>
</dbReference>
<dbReference type="PANTHER" id="PTHR43806">
    <property type="entry name" value="PEPTIDASE S8"/>
    <property type="match status" value="1"/>
</dbReference>
<comment type="similarity">
    <text evidence="2 10">Belongs to the peptidase S8 family.</text>
</comment>
<dbReference type="RefSeq" id="WP_231925802.1">
    <property type="nucleotide sequence ID" value="NZ_JBFAAC010000003.1"/>
</dbReference>
<evidence type="ECO:0000256" key="9">
    <source>
        <dbReference type="ARBA" id="ARBA00023136"/>
    </source>
</evidence>
<protein>
    <submittedName>
        <fullName evidence="13">Type VII secretion-associated serine protease mycosin</fullName>
    </submittedName>
</protein>
<keyword evidence="14" id="KW-1185">Reference proteome</keyword>
<organism evidence="13 14">
    <name type="scientific">Micromonospora echinofusca</name>
    <dbReference type="NCBI Taxonomy" id="47858"/>
    <lineage>
        <taxon>Bacteria</taxon>
        <taxon>Bacillati</taxon>
        <taxon>Actinomycetota</taxon>
        <taxon>Actinomycetes</taxon>
        <taxon>Micromonosporales</taxon>
        <taxon>Micromonosporaceae</taxon>
        <taxon>Micromonospora</taxon>
    </lineage>
</organism>
<dbReference type="Pfam" id="PF00082">
    <property type="entry name" value="Peptidase_S8"/>
    <property type="match status" value="1"/>
</dbReference>
<feature type="active site" description="Charge relay system" evidence="10">
    <location>
        <position position="87"/>
    </location>
</feature>
<dbReference type="InterPro" id="IPR000209">
    <property type="entry name" value="Peptidase_S8/S53_dom"/>
</dbReference>
<dbReference type="PROSITE" id="PS00136">
    <property type="entry name" value="SUBTILASE_ASP"/>
    <property type="match status" value="1"/>
</dbReference>
<evidence type="ECO:0000259" key="12">
    <source>
        <dbReference type="Pfam" id="PF00082"/>
    </source>
</evidence>
<dbReference type="InterPro" id="IPR022398">
    <property type="entry name" value="Peptidase_S8_His-AS"/>
</dbReference>
<dbReference type="Proteomes" id="UP000198251">
    <property type="component" value="Chromosome I"/>
</dbReference>
<evidence type="ECO:0000256" key="7">
    <source>
        <dbReference type="ARBA" id="ARBA00022825"/>
    </source>
</evidence>
<evidence type="ECO:0000256" key="1">
    <source>
        <dbReference type="ARBA" id="ARBA00004162"/>
    </source>
</evidence>
<dbReference type="GO" id="GO:0006508">
    <property type="term" value="P:proteolysis"/>
    <property type="evidence" value="ECO:0007669"/>
    <property type="project" value="UniProtKB-KW"/>
</dbReference>
<evidence type="ECO:0000256" key="2">
    <source>
        <dbReference type="ARBA" id="ARBA00011073"/>
    </source>
</evidence>
<keyword evidence="4 10" id="KW-0645">Protease</keyword>
<evidence type="ECO:0000313" key="14">
    <source>
        <dbReference type="Proteomes" id="UP000198251"/>
    </source>
</evidence>
<feature type="transmembrane region" description="Helical" evidence="11">
    <location>
        <begin position="365"/>
        <end position="389"/>
    </location>
</feature>
<dbReference type="InterPro" id="IPR023827">
    <property type="entry name" value="Peptidase_S8_Asp-AS"/>
</dbReference>
<dbReference type="GeneID" id="95804734"/>
<dbReference type="SUPFAM" id="SSF52743">
    <property type="entry name" value="Subtilisin-like"/>
    <property type="match status" value="1"/>
</dbReference>
<dbReference type="GO" id="GO:0005886">
    <property type="term" value="C:plasma membrane"/>
    <property type="evidence" value="ECO:0007669"/>
    <property type="project" value="UniProtKB-SubCell"/>
</dbReference>
<keyword evidence="6 10" id="KW-0378">Hydrolase</keyword>
<feature type="domain" description="Peptidase S8/S53" evidence="12">
    <location>
        <begin position="78"/>
        <end position="332"/>
    </location>
</feature>
<dbReference type="InterPro" id="IPR015500">
    <property type="entry name" value="Peptidase_S8_subtilisin-rel"/>
</dbReference>
<dbReference type="Gene3D" id="3.40.50.200">
    <property type="entry name" value="Peptidase S8/S53 domain"/>
    <property type="match status" value="1"/>
</dbReference>
<name>A0A1C5GG18_MICEH</name>
<evidence type="ECO:0000256" key="11">
    <source>
        <dbReference type="SAM" id="Phobius"/>
    </source>
</evidence>
<sequence length="415" mass="42382">MRESFRPGGTERARRPGRGARAVLRGAAAVLLGTAVVVPSPASAALPRCGPPGVAAPAETPWPLKRLEPSSAWRISRGAGVTVAVIDSGVSATHPALKGQVRVGRDFNGLPQQEGRCDLAGHGTIVAGIIAGKERAGTSFSGIAPQARILPVRVLPDTRTTVDEGLPGQIATAIRWSVQNGADVINLSLVTLDRKELADAVRYALDEGVVVVAAAGNRQENQQDMPAYPAAYPGVIAVAGVDEEGGHVGSSVSGDYVDVAAPGLNILGPAPGGEGYLAEPQGGTSFAAAYVSGVAALVRAAHPDLGPEQVADRLVRTADSPPEGKNAEVGHGVVNPYRAVASLLGSRIDPPAGAMPPPPSTEDPLAWQGTVAVWVAAVGALVAGLLLSVKPILIRGRRRGWRPGRRPSGVDATTG</sequence>
<dbReference type="PRINTS" id="PR00723">
    <property type="entry name" value="SUBTILISIN"/>
</dbReference>
<proteinExistence type="inferred from homology"/>
<dbReference type="InterPro" id="IPR023834">
    <property type="entry name" value="T7SS_pept_S8A_mycosin"/>
</dbReference>
<reference evidence="13 14" key="1">
    <citation type="submission" date="2016-06" db="EMBL/GenBank/DDBJ databases">
        <authorList>
            <person name="Kjaerup R.B."/>
            <person name="Dalgaard T.S."/>
            <person name="Juul-Madsen H.R."/>
        </authorList>
    </citation>
    <scope>NUCLEOTIDE SEQUENCE [LARGE SCALE GENOMIC DNA]</scope>
    <source>
        <strain evidence="13 14">DSM 43913</strain>
    </source>
</reference>
<evidence type="ECO:0000256" key="3">
    <source>
        <dbReference type="ARBA" id="ARBA00022475"/>
    </source>
</evidence>
<evidence type="ECO:0000256" key="6">
    <source>
        <dbReference type="ARBA" id="ARBA00022801"/>
    </source>
</evidence>
<feature type="active site" description="Charge relay system" evidence="10">
    <location>
        <position position="285"/>
    </location>
</feature>
<dbReference type="PROSITE" id="PS51892">
    <property type="entry name" value="SUBTILASE"/>
    <property type="match status" value="1"/>
</dbReference>
<gene>
    <name evidence="13" type="ORF">GA0070610_5059</name>
</gene>
<dbReference type="EMBL" id="LT607733">
    <property type="protein sequence ID" value="SCG18708.1"/>
    <property type="molecule type" value="Genomic_DNA"/>
</dbReference>
<keyword evidence="3" id="KW-1003">Cell membrane</keyword>
<evidence type="ECO:0000256" key="10">
    <source>
        <dbReference type="PROSITE-ProRule" id="PRU01240"/>
    </source>
</evidence>
<evidence type="ECO:0000256" key="5">
    <source>
        <dbReference type="ARBA" id="ARBA00022692"/>
    </source>
</evidence>
<comment type="subcellular location">
    <subcellularLocation>
        <location evidence="1">Cell membrane</location>
        <topology evidence="1">Single-pass membrane protein</topology>
    </subcellularLocation>
</comment>
<feature type="active site" description="Charge relay system" evidence="10">
    <location>
        <position position="122"/>
    </location>
</feature>
<dbReference type="InterPro" id="IPR036852">
    <property type="entry name" value="Peptidase_S8/S53_dom_sf"/>
</dbReference>
<keyword evidence="9 11" id="KW-0472">Membrane</keyword>
<dbReference type="NCBIfam" id="TIGR03921">
    <property type="entry name" value="T7SS_mycosin"/>
    <property type="match status" value="1"/>
</dbReference>
<dbReference type="PROSITE" id="PS00137">
    <property type="entry name" value="SUBTILASE_HIS"/>
    <property type="match status" value="1"/>
</dbReference>
<dbReference type="GO" id="GO:0004252">
    <property type="term" value="F:serine-type endopeptidase activity"/>
    <property type="evidence" value="ECO:0007669"/>
    <property type="project" value="UniProtKB-UniRule"/>
</dbReference>
<accession>A0A1C5GG18</accession>
<keyword evidence="8 11" id="KW-1133">Transmembrane helix</keyword>
<dbReference type="AlphaFoldDB" id="A0A1C5GG18"/>
<keyword evidence="5 11" id="KW-0812">Transmembrane</keyword>
<keyword evidence="7 10" id="KW-0720">Serine protease</keyword>
<dbReference type="PANTHER" id="PTHR43806:SF11">
    <property type="entry name" value="CEREVISIN-RELATED"/>
    <property type="match status" value="1"/>
</dbReference>
<evidence type="ECO:0000313" key="13">
    <source>
        <dbReference type="EMBL" id="SCG18708.1"/>
    </source>
</evidence>
<evidence type="ECO:0000256" key="8">
    <source>
        <dbReference type="ARBA" id="ARBA00022989"/>
    </source>
</evidence>
<evidence type="ECO:0000256" key="4">
    <source>
        <dbReference type="ARBA" id="ARBA00022670"/>
    </source>
</evidence>